<dbReference type="eggNOG" id="KOG2660">
    <property type="taxonomic scope" value="Eukaryota"/>
</dbReference>
<dbReference type="RefSeq" id="XP_001609320.1">
    <property type="nucleotide sequence ID" value="XM_001609270.1"/>
</dbReference>
<evidence type="ECO:0000313" key="2">
    <source>
        <dbReference type="EMBL" id="EDO05752.1"/>
    </source>
</evidence>
<dbReference type="STRING" id="5865.A7AVC6"/>
<dbReference type="KEGG" id="bbo:BBOV_IV001550"/>
<evidence type="ECO:0000313" key="3">
    <source>
        <dbReference type="Proteomes" id="UP000002173"/>
    </source>
</evidence>
<dbReference type="GO" id="GO:0016279">
    <property type="term" value="F:protein-lysine N-methyltransferase activity"/>
    <property type="evidence" value="ECO:0007669"/>
    <property type="project" value="TreeGrafter"/>
</dbReference>
<dbReference type="PANTHER" id="PTHR13271">
    <property type="entry name" value="UNCHARACTERIZED PUTATIVE METHYLTRANSFERASE"/>
    <property type="match status" value="1"/>
</dbReference>
<dbReference type="Pfam" id="PF00856">
    <property type="entry name" value="SET"/>
    <property type="match status" value="1"/>
</dbReference>
<evidence type="ECO:0000259" key="1">
    <source>
        <dbReference type="PROSITE" id="PS50280"/>
    </source>
</evidence>
<reference evidence="3" key="3">
    <citation type="journal article" date="2021" name="Int. J. Parasitol.">
        <title>Comparative analysis of gene expression between Babesia bovis blood stages and kinetes allowed by improved genome annotation.</title>
        <authorList>
            <person name="Ueti M.W."/>
            <person name="Johnson W.C."/>
            <person name="Kappmeyer L.S."/>
            <person name="Herndon D.R."/>
            <person name="Mousel M.R."/>
            <person name="Reif K.E."/>
            <person name="Taus N.S."/>
            <person name="Ifeonu O.O."/>
            <person name="Silva J.C."/>
            <person name="Suarez C.E."/>
            <person name="Brayton K.A."/>
        </authorList>
    </citation>
    <scope>NUCLEOTIDE SEQUENCE [LARGE SCALE GENOMIC DNA]</scope>
</reference>
<keyword evidence="3" id="KW-1185">Reference proteome</keyword>
<dbReference type="InParanoid" id="A7AVC6"/>
<dbReference type="GeneID" id="5477539"/>
<proteinExistence type="predicted"/>
<dbReference type="Proteomes" id="UP000002173">
    <property type="component" value="Unassembled WGS sequence"/>
</dbReference>
<dbReference type="InterPro" id="IPR046341">
    <property type="entry name" value="SET_dom_sf"/>
</dbReference>
<gene>
    <name evidence="2" type="ORF">BBOV_IV001550</name>
</gene>
<dbReference type="OMA" id="PLYRCAS"/>
<dbReference type="AlphaFoldDB" id="A7AVC6"/>
<dbReference type="PANTHER" id="PTHR13271:SF151">
    <property type="entry name" value="SET DOMAIN-CONTAINING PROTEIN 4"/>
    <property type="match status" value="1"/>
</dbReference>
<dbReference type="VEuPathDB" id="PiroplasmaDB:BBOV_IV001550"/>
<dbReference type="EMBL" id="AAXT01000004">
    <property type="protein sequence ID" value="EDO05752.1"/>
    <property type="molecule type" value="Genomic_DNA"/>
</dbReference>
<dbReference type="PROSITE" id="PS50280">
    <property type="entry name" value="SET"/>
    <property type="match status" value="1"/>
</dbReference>
<comment type="caution">
    <text evidence="2">The sequence shown here is derived from an EMBL/GenBank/DDBJ whole genome shotgun (WGS) entry which is preliminary data.</text>
</comment>
<dbReference type="CDD" id="cd10527">
    <property type="entry name" value="SET_LSMT"/>
    <property type="match status" value="1"/>
</dbReference>
<reference evidence="2 3" key="1">
    <citation type="journal article" date="2007" name="PLoS Pathog.">
        <title>Genome sequence of Babesia bovis and comparative analysis of apicomplexan hemoprotozoa.</title>
        <authorList>
            <person name="Brayton K.A."/>
            <person name="Lau A.O.T."/>
            <person name="Herndon D.R."/>
            <person name="Hannick L."/>
            <person name="Kappmeyer L.S."/>
            <person name="Berens S.J."/>
            <person name="Bidwell S.L."/>
            <person name="Brown W.C."/>
            <person name="Crabtree J."/>
            <person name="Fadrosh D."/>
            <person name="Feldblum T."/>
            <person name="Forberger H.A."/>
            <person name="Haas B.J."/>
            <person name="Howell J.M."/>
            <person name="Khouri H."/>
            <person name="Koo H."/>
            <person name="Mann D.J."/>
            <person name="Norimine J."/>
            <person name="Paulsen I.T."/>
            <person name="Radune D."/>
            <person name="Ren Q."/>
            <person name="Smith R.K. Jr."/>
            <person name="Suarez C.E."/>
            <person name="White O."/>
            <person name="Wortman J.R."/>
            <person name="Knowles D.P. Jr."/>
            <person name="McElwain T.F."/>
            <person name="Nene V.M."/>
        </authorList>
    </citation>
    <scope>NUCLEOTIDE SEQUENCE [LARGE SCALE GENOMIC DNA]</scope>
    <source>
        <strain evidence="2">T2Bo</strain>
    </source>
</reference>
<feature type="domain" description="SET" evidence="1">
    <location>
        <begin position="49"/>
        <end position="572"/>
    </location>
</feature>
<reference evidence="3" key="2">
    <citation type="journal article" date="2020" name="Data Brief">
        <title>Transcriptome dataset of Babesia bovis life stages within vertebrate and invertebrate hosts.</title>
        <authorList>
            <person name="Ueti M.W."/>
            <person name="Johnson W.C."/>
            <person name="Kappmeyer L.S."/>
            <person name="Herndon D.R."/>
            <person name="Mousel M.R."/>
            <person name="Reif K.E."/>
            <person name="Taus N.S."/>
            <person name="Ifeonu O.O."/>
            <person name="Silva J.C."/>
            <person name="Suarez C.E."/>
            <person name="Brayton K.A."/>
        </authorList>
    </citation>
    <scope>NUCLEOTIDE SEQUENCE [LARGE SCALE GENOMIC DNA]</scope>
</reference>
<dbReference type="InterPro" id="IPR001214">
    <property type="entry name" value="SET_dom"/>
</dbReference>
<dbReference type="SUPFAM" id="SSF82199">
    <property type="entry name" value="SET domain"/>
    <property type="match status" value="1"/>
</dbReference>
<protein>
    <recommendedName>
        <fullName evidence="1">SET domain-containing protein</fullName>
    </recommendedName>
</protein>
<sequence>MLYENGAVKPHIELASCHRGKYFAESIVEVFMTAKNVDSSLTGNSFSDCNDYFIRFDGDEGSELRFVATRDIKRGTTLISIPYKWSYSLSQIQDSFISECFDLNDHSMEKEIAEFVNHVINLHRLNIGNFMKYDLGYDKECHPYSPNIVPHSSGCYNNSNVNIVASDKTSNFVANPFGIGTYQDKSNPDSTLNDGFYRRMCHAIKLNRLRTFKAILIADSTLSMGDVISNALELKDYEFAYLNQDEKELLILSLYIFADYFNALFALILNIIYNYRSIPTLKKDNIIKLSWAHHLLTKNVNHLPLLLPKDSIDQIQEPICKDRLSQRNRAINDLLMVVKDPLYIVQQRIEQLAQSHYKMEDTHPEDKGCGPLMYNRKIHAEEAMELIESELQAFGNGSHSALSITRDIILDIVGNRSSYYEEVVDSVDILKFFEEYLTGTLEPDKYKNVSIDTWVRSLNGLVNRTSLSNIFASVVAHNMRARKVVNGDDIATEYTIRTLLHNAGSGIMLHPTDEGSVHTIDEAHVVPFIDIVNHNSTNPNCILEIDNKNQKGFNLRAIRQIKAGEEIFVNYGDYDNNMLFVDYGIVPKLKPDIGVLMEVEPMMIQNAALSRNLAHLLPTFFPAGLAPEKRELMEKINMFKIPKDDNYLQLYNDPHYAGMPVVQYNEFMAKFMDRNKPLASLNTEGVDMEAIKQERTSYRQPLETLFPFKDDRSDPMNILHIDTNGIPCPKLVLVLKICFCRTKKRLQWIAQHDIHYLATSINSPLDIEVFKVASMVCCEYIKARYPTTIAEDLRQVSDPELHKLSGSVGTSIEQMRKRNNVRIPNALVLAHALRAKMPLYRCASYYESIAKDFEISQKG</sequence>
<dbReference type="InterPro" id="IPR050600">
    <property type="entry name" value="SETD3_SETD6_MTase"/>
</dbReference>
<dbReference type="Gene3D" id="3.90.1410.10">
    <property type="entry name" value="set domain protein methyltransferase, domain 1"/>
    <property type="match status" value="1"/>
</dbReference>
<accession>A7AVC6</accession>
<organism evidence="2 3">
    <name type="scientific">Babesia bovis</name>
    <dbReference type="NCBI Taxonomy" id="5865"/>
    <lineage>
        <taxon>Eukaryota</taxon>
        <taxon>Sar</taxon>
        <taxon>Alveolata</taxon>
        <taxon>Apicomplexa</taxon>
        <taxon>Aconoidasida</taxon>
        <taxon>Piroplasmida</taxon>
        <taxon>Babesiidae</taxon>
        <taxon>Babesia</taxon>
    </lineage>
</organism>
<name>A7AVC6_BABBO</name>